<evidence type="ECO:0000256" key="8">
    <source>
        <dbReference type="ARBA" id="ARBA00022801"/>
    </source>
</evidence>
<dbReference type="Pfam" id="PF07943">
    <property type="entry name" value="PBP5_C"/>
    <property type="match status" value="1"/>
</dbReference>
<proteinExistence type="inferred from homology"/>
<dbReference type="InterPro" id="IPR018044">
    <property type="entry name" value="Peptidase_S11"/>
</dbReference>
<dbReference type="OrthoDB" id="9791132at2"/>
<dbReference type="SMART" id="SM00936">
    <property type="entry name" value="PBP5_C"/>
    <property type="match status" value="1"/>
</dbReference>
<dbReference type="PANTHER" id="PTHR21581:SF33">
    <property type="entry name" value="D-ALANYL-D-ALANINE CARBOXYPEPTIDASE DACB"/>
    <property type="match status" value="1"/>
</dbReference>
<keyword evidence="11" id="KW-0961">Cell wall biogenesis/degradation</keyword>
<evidence type="ECO:0000256" key="16">
    <source>
        <dbReference type="SAM" id="Phobius"/>
    </source>
</evidence>
<dbReference type="PRINTS" id="PR00725">
    <property type="entry name" value="DADACBPTASE1"/>
</dbReference>
<sequence length="435" mass="48929">MKKHIYSFILITILLLVNMSGAYAQPLDISSPNAVLMDYTTGKVIFDHNAHVPAYPASTTKVLTALLALENLDLNEVLTVDYDIYVIGSSMYLMKGESFTVEELIQALMIRSANDAAELLAIRISGSVEEFTNLMNKRAKELGALNSNFTNPHGLPDDNHITTAYDLAMITKQALKFDKFREIMSTVNLQFEPTEQTPETRYFRNSNRFLWATGRSNQILYNGRYVDIKYDIIDGVKTGYTPQARNCLISSSLKDGHRLIAVVLGSGGGEVYSDSRKLIDYGYDNFKLVNLIKGNNGYTDISITNSKANTTTLYTASDLHAILPKDFNESLLTTRIETKKDIKAPINEGSVLGNLDFIYNSEVVGTVNLINLDEVQSKSFIVKLLSLKSIFRILSTIFVLWQGLVIYLRLSKQKIRKFGTKRYGNSYKFSRNLFK</sequence>
<feature type="transmembrane region" description="Helical" evidence="16">
    <location>
        <begin position="389"/>
        <end position="408"/>
    </location>
</feature>
<keyword evidence="16" id="KW-1133">Transmembrane helix</keyword>
<evidence type="ECO:0000313" key="20">
    <source>
        <dbReference type="Proteomes" id="UP000295504"/>
    </source>
</evidence>
<feature type="chain" id="PRO_5020420266" description="serine-type D-Ala-D-Ala carboxypeptidase" evidence="17">
    <location>
        <begin position="25"/>
        <end position="435"/>
    </location>
</feature>
<dbReference type="Gene3D" id="2.60.410.10">
    <property type="entry name" value="D-Ala-D-Ala carboxypeptidase, C-terminal domain"/>
    <property type="match status" value="1"/>
</dbReference>
<keyword evidence="16" id="KW-0472">Membrane</keyword>
<dbReference type="GO" id="GO:0009002">
    <property type="term" value="F:serine-type D-Ala-D-Ala carboxypeptidase activity"/>
    <property type="evidence" value="ECO:0007669"/>
    <property type="project" value="UniProtKB-EC"/>
</dbReference>
<evidence type="ECO:0000256" key="2">
    <source>
        <dbReference type="ARBA" id="ARBA00004752"/>
    </source>
</evidence>
<keyword evidence="20" id="KW-1185">Reference proteome</keyword>
<reference evidence="19 20" key="1">
    <citation type="submission" date="2019-03" db="EMBL/GenBank/DDBJ databases">
        <title>Genomic Encyclopedia of Type Strains, Phase IV (KMG-IV): sequencing the most valuable type-strain genomes for metagenomic binning, comparative biology and taxonomic classification.</title>
        <authorList>
            <person name="Goeker M."/>
        </authorList>
    </citation>
    <scope>NUCLEOTIDE SEQUENCE [LARGE SCALE GENOMIC DNA]</scope>
    <source>
        <strain evidence="19 20">DSM 100013</strain>
    </source>
</reference>
<dbReference type="UniPathway" id="UPA00219"/>
<evidence type="ECO:0000256" key="17">
    <source>
        <dbReference type="SAM" id="SignalP"/>
    </source>
</evidence>
<dbReference type="GO" id="GO:0006508">
    <property type="term" value="P:proteolysis"/>
    <property type="evidence" value="ECO:0007669"/>
    <property type="project" value="UniProtKB-KW"/>
</dbReference>
<organism evidence="19 20">
    <name type="scientific">Serpentinicella alkaliphila</name>
    <dbReference type="NCBI Taxonomy" id="1734049"/>
    <lineage>
        <taxon>Bacteria</taxon>
        <taxon>Bacillati</taxon>
        <taxon>Bacillota</taxon>
        <taxon>Clostridia</taxon>
        <taxon>Peptostreptococcales</taxon>
        <taxon>Natronincolaceae</taxon>
        <taxon>Serpentinicella</taxon>
    </lineage>
</organism>
<dbReference type="InterPro" id="IPR037167">
    <property type="entry name" value="Peptidase_S11_C_sf"/>
</dbReference>
<dbReference type="Proteomes" id="UP000295504">
    <property type="component" value="Unassembled WGS sequence"/>
</dbReference>
<dbReference type="InterPro" id="IPR012907">
    <property type="entry name" value="Peptidase_S11_C"/>
</dbReference>
<dbReference type="EC" id="3.4.16.4" evidence="4"/>
<dbReference type="GO" id="GO:0009252">
    <property type="term" value="P:peptidoglycan biosynthetic process"/>
    <property type="evidence" value="ECO:0007669"/>
    <property type="project" value="UniProtKB-UniPathway"/>
</dbReference>
<dbReference type="GO" id="GO:0071555">
    <property type="term" value="P:cell wall organization"/>
    <property type="evidence" value="ECO:0007669"/>
    <property type="project" value="UniProtKB-KW"/>
</dbReference>
<evidence type="ECO:0000256" key="14">
    <source>
        <dbReference type="PIRSR" id="PIRSR618044-2"/>
    </source>
</evidence>
<dbReference type="PANTHER" id="PTHR21581">
    <property type="entry name" value="D-ALANYL-D-ALANINE CARBOXYPEPTIDASE"/>
    <property type="match status" value="1"/>
</dbReference>
<comment type="function">
    <text evidence="1">Removes C-terminal D-alanyl residues from sugar-peptide cell wall precursors.</text>
</comment>
<keyword evidence="6" id="KW-0645">Protease</keyword>
<accession>A0A4R2UCI1</accession>
<evidence type="ECO:0000256" key="4">
    <source>
        <dbReference type="ARBA" id="ARBA00012448"/>
    </source>
</evidence>
<evidence type="ECO:0000256" key="10">
    <source>
        <dbReference type="ARBA" id="ARBA00022984"/>
    </source>
</evidence>
<evidence type="ECO:0000313" key="19">
    <source>
        <dbReference type="EMBL" id="TCQ07969.1"/>
    </source>
</evidence>
<evidence type="ECO:0000256" key="6">
    <source>
        <dbReference type="ARBA" id="ARBA00022670"/>
    </source>
</evidence>
<evidence type="ECO:0000256" key="15">
    <source>
        <dbReference type="RuleBase" id="RU004016"/>
    </source>
</evidence>
<dbReference type="SUPFAM" id="SSF69189">
    <property type="entry name" value="Penicillin-binding protein associated domain"/>
    <property type="match status" value="1"/>
</dbReference>
<dbReference type="AlphaFoldDB" id="A0A4R2UCI1"/>
<comment type="caution">
    <text evidence="19">The sequence shown here is derived from an EMBL/GenBank/DDBJ whole genome shotgun (WGS) entry which is preliminary data.</text>
</comment>
<dbReference type="Gene3D" id="3.40.710.10">
    <property type="entry name" value="DD-peptidase/beta-lactamase superfamily"/>
    <property type="match status" value="1"/>
</dbReference>
<dbReference type="InterPro" id="IPR015956">
    <property type="entry name" value="Peniciliin-bd_prot_C_sf"/>
</dbReference>
<feature type="active site" description="Proton acceptor" evidence="13">
    <location>
        <position position="61"/>
    </location>
</feature>
<keyword evidence="10" id="KW-0573">Peptidoglycan synthesis</keyword>
<keyword evidence="7 17" id="KW-0732">Signal</keyword>
<keyword evidence="16" id="KW-0812">Transmembrane</keyword>
<keyword evidence="8" id="KW-0378">Hydrolase</keyword>
<dbReference type="EMBL" id="SLYC01000001">
    <property type="protein sequence ID" value="TCQ07969.1"/>
    <property type="molecule type" value="Genomic_DNA"/>
</dbReference>
<evidence type="ECO:0000256" key="13">
    <source>
        <dbReference type="PIRSR" id="PIRSR618044-1"/>
    </source>
</evidence>
<protein>
    <recommendedName>
        <fullName evidence="4">serine-type D-Ala-D-Ala carboxypeptidase</fullName>
        <ecNumber evidence="4">3.4.16.4</ecNumber>
    </recommendedName>
</protein>
<dbReference type="GO" id="GO:0008360">
    <property type="term" value="P:regulation of cell shape"/>
    <property type="evidence" value="ECO:0007669"/>
    <property type="project" value="UniProtKB-KW"/>
</dbReference>
<dbReference type="Pfam" id="PF00768">
    <property type="entry name" value="Peptidase_S11"/>
    <property type="match status" value="1"/>
</dbReference>
<comment type="similarity">
    <text evidence="3 15">Belongs to the peptidase S11 family.</text>
</comment>
<gene>
    <name evidence="19" type="ORF">EDD79_100152</name>
</gene>
<dbReference type="SUPFAM" id="SSF56601">
    <property type="entry name" value="beta-lactamase/transpeptidase-like"/>
    <property type="match status" value="1"/>
</dbReference>
<dbReference type="RefSeq" id="WP_132847146.1">
    <property type="nucleotide sequence ID" value="NZ_CP058648.1"/>
</dbReference>
<dbReference type="InterPro" id="IPR001967">
    <property type="entry name" value="Peptidase_S11_N"/>
</dbReference>
<feature type="active site" evidence="13">
    <location>
        <position position="112"/>
    </location>
</feature>
<comment type="catalytic activity">
    <reaction evidence="12">
        <text>Preferential cleavage: (Ac)2-L-Lys-D-Ala-|-D-Ala. Also transpeptidation of peptidyl-alanyl moieties that are N-acyl substituents of D-alanine.</text>
        <dbReference type="EC" id="3.4.16.4"/>
    </reaction>
</comment>
<feature type="domain" description="Peptidase S11 D-Ala-D-Ala carboxypeptidase A C-terminal" evidence="18">
    <location>
        <begin position="286"/>
        <end position="377"/>
    </location>
</feature>
<feature type="active site" description="Acyl-ester intermediate" evidence="13">
    <location>
        <position position="58"/>
    </location>
</feature>
<feature type="binding site" evidence="14">
    <location>
        <position position="237"/>
    </location>
    <ligand>
        <name>substrate</name>
    </ligand>
</feature>
<dbReference type="InterPro" id="IPR012338">
    <property type="entry name" value="Beta-lactam/transpept-like"/>
</dbReference>
<feature type="signal peptide" evidence="17">
    <location>
        <begin position="1"/>
        <end position="24"/>
    </location>
</feature>
<comment type="pathway">
    <text evidence="2">Cell wall biogenesis; peptidoglycan biosynthesis.</text>
</comment>
<evidence type="ECO:0000256" key="12">
    <source>
        <dbReference type="ARBA" id="ARBA00034000"/>
    </source>
</evidence>
<evidence type="ECO:0000256" key="1">
    <source>
        <dbReference type="ARBA" id="ARBA00003217"/>
    </source>
</evidence>
<evidence type="ECO:0000256" key="9">
    <source>
        <dbReference type="ARBA" id="ARBA00022960"/>
    </source>
</evidence>
<name>A0A4R2UCI1_9FIRM</name>
<evidence type="ECO:0000256" key="3">
    <source>
        <dbReference type="ARBA" id="ARBA00007164"/>
    </source>
</evidence>
<evidence type="ECO:0000256" key="11">
    <source>
        <dbReference type="ARBA" id="ARBA00023316"/>
    </source>
</evidence>
<evidence type="ECO:0000259" key="18">
    <source>
        <dbReference type="SMART" id="SM00936"/>
    </source>
</evidence>
<evidence type="ECO:0000256" key="7">
    <source>
        <dbReference type="ARBA" id="ARBA00022729"/>
    </source>
</evidence>
<keyword evidence="5 19" id="KW-0121">Carboxypeptidase</keyword>
<keyword evidence="9" id="KW-0133">Cell shape</keyword>
<evidence type="ECO:0000256" key="5">
    <source>
        <dbReference type="ARBA" id="ARBA00022645"/>
    </source>
</evidence>